<sequence length="228" mass="26756">LIYPQPFPKIPNEHTLRKSFSENENGIPNLTKLEKHLYVQNKDTLFDDNNKLKTIINNQMALIRKVINTDGIKQIEKIISDVNYMKQHIEHGQLLTKLLIRGETVIYDIHFQLDELLNTKTRFIKNYAQTLGHRILNTVIESKAENFQFILDIADLSIFIISNKLFFKISVLIILDKEWDIVTTCQHQIFLVSEMVYINTDNEYITTHCKKSRGTTLRRQTMYSLAML</sequence>
<protein>
    <submittedName>
        <fullName evidence="1">Uncharacterized protein</fullName>
    </submittedName>
</protein>
<evidence type="ECO:0000313" key="1">
    <source>
        <dbReference type="EMBL" id="CAD1469968.1"/>
    </source>
</evidence>
<dbReference type="EMBL" id="CAJDYZ010003236">
    <property type="protein sequence ID" value="CAD1469968.1"/>
    <property type="molecule type" value="Genomic_DNA"/>
</dbReference>
<gene>
    <name evidence="1" type="ORF">MHI_LOCUS170629</name>
</gene>
<keyword evidence="2" id="KW-1185">Reference proteome</keyword>
<dbReference type="Proteomes" id="UP000752696">
    <property type="component" value="Unassembled WGS sequence"/>
</dbReference>
<reference evidence="1" key="1">
    <citation type="submission" date="2020-07" db="EMBL/GenBank/DDBJ databases">
        <authorList>
            <person name="Nazaruddin N."/>
        </authorList>
    </citation>
    <scope>NUCLEOTIDE SEQUENCE</scope>
</reference>
<feature type="non-terminal residue" evidence="1">
    <location>
        <position position="228"/>
    </location>
</feature>
<proteinExistence type="predicted"/>
<organism evidence="1 2">
    <name type="scientific">Heterotrigona itama</name>
    <dbReference type="NCBI Taxonomy" id="395501"/>
    <lineage>
        <taxon>Eukaryota</taxon>
        <taxon>Metazoa</taxon>
        <taxon>Ecdysozoa</taxon>
        <taxon>Arthropoda</taxon>
        <taxon>Hexapoda</taxon>
        <taxon>Insecta</taxon>
        <taxon>Pterygota</taxon>
        <taxon>Neoptera</taxon>
        <taxon>Endopterygota</taxon>
        <taxon>Hymenoptera</taxon>
        <taxon>Apocrita</taxon>
        <taxon>Aculeata</taxon>
        <taxon>Apoidea</taxon>
        <taxon>Anthophila</taxon>
        <taxon>Apidae</taxon>
        <taxon>Heterotrigona</taxon>
    </lineage>
</organism>
<dbReference type="OrthoDB" id="7554598at2759"/>
<accession>A0A6V7H158</accession>
<evidence type="ECO:0000313" key="2">
    <source>
        <dbReference type="Proteomes" id="UP000752696"/>
    </source>
</evidence>
<dbReference type="AlphaFoldDB" id="A0A6V7H158"/>
<comment type="caution">
    <text evidence="1">The sequence shown here is derived from an EMBL/GenBank/DDBJ whole genome shotgun (WGS) entry which is preliminary data.</text>
</comment>
<name>A0A6V7H158_9HYME</name>